<dbReference type="GO" id="GO:0008483">
    <property type="term" value="F:transaminase activity"/>
    <property type="evidence" value="ECO:0007669"/>
    <property type="project" value="TreeGrafter"/>
</dbReference>
<name>S5T4T0_9GAMM</name>
<feature type="modified residue" description="N6-(pyridoxal phosphate)lysine" evidence="4">
    <location>
        <position position="208"/>
    </location>
</feature>
<dbReference type="GO" id="GO:0000271">
    <property type="term" value="P:polysaccharide biosynthetic process"/>
    <property type="evidence" value="ECO:0007669"/>
    <property type="project" value="TreeGrafter"/>
</dbReference>
<keyword evidence="6" id="KW-0472">Membrane</keyword>
<dbReference type="InterPro" id="IPR000653">
    <property type="entry name" value="DegT/StrS_aminotransferase"/>
</dbReference>
<sequence length="407" mass="45442">MDIQVSRKEKLNDLAFFGGRCLFTEPKSTSSLAKPDFDSFLDYSEQFFKRQHYTNNGFLVKLLEKRLAEFHDTQFCVTFCSGFWGLVLAITSLGLKGKSEIIMPSLTYRRMADIAAWAKLKPHFCEVDPKTLSMNRYTAGECINSETALILAVHPLVNCCDVQGLVSLGLEHGIPVLFDSVESVYESTSIGKVGSFGDAECFSMHASKLLNGFEGGYVTTNNSELAQRLALLRSFGFEGQDNCAVAGGLNAKLNEIHAAMALTNLDEISQLAARNKRRYRQYQSELQAIPGIRLVEFDESFSTSYKNVVVELLDSWPLKRDETVDILNAENVLARAYYSPPLHRKRMSYPHVPASLSETDLLSERFMLLPCGDHVELGDIGEVIRILEFIGSNGVEIASRLEEREAS</sequence>
<dbReference type="Gene3D" id="3.90.1150.10">
    <property type="entry name" value="Aspartate Aminotransferase, domain 1"/>
    <property type="match status" value="1"/>
</dbReference>
<accession>S5T4T0</accession>
<dbReference type="eggNOG" id="COG0399">
    <property type="taxonomic scope" value="Bacteria"/>
</dbReference>
<evidence type="ECO:0000256" key="2">
    <source>
        <dbReference type="ARBA" id="ARBA00037999"/>
    </source>
</evidence>
<evidence type="ECO:0000313" key="8">
    <source>
        <dbReference type="Proteomes" id="UP000015380"/>
    </source>
</evidence>
<dbReference type="Gene3D" id="3.40.640.10">
    <property type="entry name" value="Type I PLP-dependent aspartate aminotransferase-like (Major domain)"/>
    <property type="match status" value="1"/>
</dbReference>
<keyword evidence="8" id="KW-1185">Reference proteome</keyword>
<comment type="similarity">
    <text evidence="2 5">Belongs to the DegT/DnrJ/EryC1 family.</text>
</comment>
<evidence type="ECO:0000256" key="1">
    <source>
        <dbReference type="ARBA" id="ARBA00022898"/>
    </source>
</evidence>
<gene>
    <name evidence="7" type="ORF">CYCME_0455</name>
</gene>
<evidence type="ECO:0000256" key="4">
    <source>
        <dbReference type="PIRSR" id="PIRSR000390-2"/>
    </source>
</evidence>
<reference evidence="8" key="2">
    <citation type="journal article" date="2016" name="Environ. Microbiol. Rep.">
        <title>Analysis of defence systems and a conjugative IncP-1 plasmid in the marine polyaromatic hydrocarbons-degrading bacterium Cycloclasticus sp. 78-ME.</title>
        <authorList>
            <person name="Yakimov M.M."/>
            <person name="Crisafi F."/>
            <person name="Messina E."/>
            <person name="Smedile F."/>
            <person name="Lopatina A."/>
            <person name="Denaro R."/>
            <person name="Pieper D.H."/>
            <person name="Golyshin P.N."/>
            <person name="Giuliano L."/>
        </authorList>
    </citation>
    <scope>NUCLEOTIDE SEQUENCE [LARGE SCALE GENOMIC DNA]</scope>
    <source>
        <strain evidence="8">78-ME</strain>
    </source>
</reference>
<evidence type="ECO:0000256" key="3">
    <source>
        <dbReference type="PIRSR" id="PIRSR000390-1"/>
    </source>
</evidence>
<protein>
    <submittedName>
        <fullName evidence="7">Pyridoxal phosphate-dependent enzyme apparently involved in regulation of cell wall biogenesis</fullName>
    </submittedName>
</protein>
<dbReference type="EMBL" id="CP005996">
    <property type="protein sequence ID" value="AGS38796.1"/>
    <property type="molecule type" value="Genomic_DNA"/>
</dbReference>
<dbReference type="PATRIC" id="fig|1198232.3.peg.465"/>
<keyword evidence="1 4" id="KW-0663">Pyridoxal phosphate</keyword>
<reference evidence="7 8" key="1">
    <citation type="submission" date="2013-05" db="EMBL/GenBank/DDBJ databases">
        <title>Between feast and famine: a lifestyle of most important marine PAH-degrading bacterium Cycloclasticus sp. 7ME.</title>
        <authorList>
            <person name="Yakimov M.M."/>
            <person name="Messina E."/>
            <person name="Genovese M."/>
            <person name="Denaro R."/>
            <person name="Crisafi F."/>
            <person name="Russo D."/>
            <person name="Cappello S."/>
            <person name="Santisi S."/>
            <person name="Smedile F."/>
            <person name="Golyshina O.V."/>
            <person name="Tran H."/>
            <person name="Pieper D.H."/>
            <person name="Golyshin P.N."/>
            <person name="Giuliano L."/>
        </authorList>
    </citation>
    <scope>NUCLEOTIDE SEQUENCE [LARGE SCALE GENOMIC DNA]</scope>
    <source>
        <strain evidence="7 8">78-ME</strain>
    </source>
</reference>
<organism evidence="7 8">
    <name type="scientific">Cycloclasticus zancles 78-ME</name>
    <dbReference type="NCBI Taxonomy" id="1198232"/>
    <lineage>
        <taxon>Bacteria</taxon>
        <taxon>Pseudomonadati</taxon>
        <taxon>Pseudomonadota</taxon>
        <taxon>Gammaproteobacteria</taxon>
        <taxon>Thiotrichales</taxon>
        <taxon>Piscirickettsiaceae</taxon>
        <taxon>Cycloclasticus</taxon>
    </lineage>
</organism>
<feature type="active site" description="Proton acceptor" evidence="3">
    <location>
        <position position="208"/>
    </location>
</feature>
<feature type="transmembrane region" description="Helical" evidence="6">
    <location>
        <begin position="75"/>
        <end position="95"/>
    </location>
</feature>
<dbReference type="PIRSF" id="PIRSF000390">
    <property type="entry name" value="PLP_StrS"/>
    <property type="match status" value="1"/>
</dbReference>
<keyword evidence="6" id="KW-0812">Transmembrane</keyword>
<dbReference type="RefSeq" id="WP_020932013.1">
    <property type="nucleotide sequence ID" value="NC_021917.1"/>
</dbReference>
<evidence type="ECO:0000313" key="7">
    <source>
        <dbReference type="EMBL" id="AGS38796.1"/>
    </source>
</evidence>
<keyword evidence="6" id="KW-1133">Transmembrane helix</keyword>
<dbReference type="KEGG" id="cza:CYCME_0455"/>
<dbReference type="InterPro" id="IPR015421">
    <property type="entry name" value="PyrdxlP-dep_Trfase_major"/>
</dbReference>
<dbReference type="PANTHER" id="PTHR30244:SF9">
    <property type="entry name" value="PROTEIN RV3402C"/>
    <property type="match status" value="1"/>
</dbReference>
<evidence type="ECO:0000256" key="6">
    <source>
        <dbReference type="SAM" id="Phobius"/>
    </source>
</evidence>
<dbReference type="PANTHER" id="PTHR30244">
    <property type="entry name" value="TRANSAMINASE"/>
    <property type="match status" value="1"/>
</dbReference>
<dbReference type="Proteomes" id="UP000015380">
    <property type="component" value="Chromosome"/>
</dbReference>
<dbReference type="Pfam" id="PF01041">
    <property type="entry name" value="DegT_DnrJ_EryC1"/>
    <property type="match status" value="1"/>
</dbReference>
<dbReference type="InterPro" id="IPR015422">
    <property type="entry name" value="PyrdxlP-dep_Trfase_small"/>
</dbReference>
<dbReference type="SUPFAM" id="SSF53383">
    <property type="entry name" value="PLP-dependent transferases"/>
    <property type="match status" value="1"/>
</dbReference>
<dbReference type="GO" id="GO:0030170">
    <property type="term" value="F:pyridoxal phosphate binding"/>
    <property type="evidence" value="ECO:0007669"/>
    <property type="project" value="TreeGrafter"/>
</dbReference>
<dbReference type="AlphaFoldDB" id="S5T4T0"/>
<dbReference type="InterPro" id="IPR015424">
    <property type="entry name" value="PyrdxlP-dep_Trfase"/>
</dbReference>
<dbReference type="HOGENOM" id="CLU_033332_1_1_6"/>
<evidence type="ECO:0000256" key="5">
    <source>
        <dbReference type="RuleBase" id="RU004508"/>
    </source>
</evidence>
<proteinExistence type="inferred from homology"/>